<name>A0A098C189_9BACT</name>
<reference evidence="1 2" key="1">
    <citation type="submission" date="2014-08" db="EMBL/GenBank/DDBJ databases">
        <authorList>
            <person name="Wibberg D."/>
        </authorList>
    </citation>
    <scope>NUCLEOTIDE SEQUENCE [LARGE SCALE GENOMIC DNA]</scope>
    <source>
        <strain evidence="2">ING2-E5B</strain>
    </source>
</reference>
<dbReference type="InterPro" id="IPR041662">
    <property type="entry name" value="SusD-like_2"/>
</dbReference>
<dbReference type="PROSITE" id="PS51257">
    <property type="entry name" value="PROKAR_LIPOPROTEIN"/>
    <property type="match status" value="1"/>
</dbReference>
<gene>
    <name evidence="1" type="ORF">ING2E5B_0926</name>
</gene>
<evidence type="ECO:0000313" key="1">
    <source>
        <dbReference type="EMBL" id="CEA15687.1"/>
    </source>
</evidence>
<evidence type="ECO:0000313" key="2">
    <source>
        <dbReference type="Proteomes" id="UP000032417"/>
    </source>
</evidence>
<proteinExistence type="predicted"/>
<sequence length="517" mass="57676">MKLFNISLVSHLTVLSLPLLFLFTSCIDENLNIDPNRPSSVQTTSLIVTAQKQLVDNVKSEPASLRSSALFTQQISQVTYTSQSRYDIPFSYSETIWNGLYKAVNNLQEIIILNSNPETKDLVTADGAGRNSTQIAISKILKSYAFYALTDIFGNVPYHSYGNNDPEFEALQQETNNLTPAYASQEKIYADILNELKQAGDTLIKYQAETTFGASDIIYGGNNLKWAKFANSLRLRFATRLKVKNPELYSSHFTDALTKGVFTSNADNAIFKYSTASPNEAPYYRATVTANRRDFAISKPFIDLLKGENPQIPFADPRLSKFAALNSKGEYVGLPYGLTESEAGSFPATEVSLPGAIYSAPDFGEVLMEYSEVAFLQSEHNGWSQTDYINGVRASLEKWGVTDSEVENYIASLPVANQRNVLNQKYIALFTQFLEGWSEYRRTGFPDFLIKRGDIIYSGQVNGGQVTYTFNPLFGDGGVPSRLYYPVKEQSVNLTSYQDAIAKQGNDVIETKLWVFK</sequence>
<dbReference type="EMBL" id="LN515532">
    <property type="protein sequence ID" value="CEA15687.1"/>
    <property type="molecule type" value="Genomic_DNA"/>
</dbReference>
<organism evidence="1 2">
    <name type="scientific">Fermentimonas caenicola</name>
    <dbReference type="NCBI Taxonomy" id="1562970"/>
    <lineage>
        <taxon>Bacteria</taxon>
        <taxon>Pseudomonadati</taxon>
        <taxon>Bacteroidota</taxon>
        <taxon>Bacteroidia</taxon>
        <taxon>Bacteroidales</taxon>
        <taxon>Dysgonomonadaceae</taxon>
        <taxon>Fermentimonas</taxon>
    </lineage>
</organism>
<accession>A0A098C189</accession>
<dbReference type="InterPro" id="IPR011990">
    <property type="entry name" value="TPR-like_helical_dom_sf"/>
</dbReference>
<dbReference type="KEGG" id="pbt:ING2E5B_0926"/>
<dbReference type="STRING" id="1562970.ING2E5B_0926"/>
<dbReference type="PATRIC" id="fig|1562970.3.peg.918"/>
<dbReference type="Gene3D" id="1.25.40.390">
    <property type="match status" value="1"/>
</dbReference>
<dbReference type="Proteomes" id="UP000032417">
    <property type="component" value="Chromosome 1"/>
</dbReference>
<keyword evidence="2" id="KW-1185">Reference proteome</keyword>
<dbReference type="AlphaFoldDB" id="A0A098C189"/>
<dbReference type="HOGENOM" id="CLU_025928_1_0_10"/>
<dbReference type="Pfam" id="PF12771">
    <property type="entry name" value="SusD-like_2"/>
    <property type="match status" value="1"/>
</dbReference>
<dbReference type="OrthoDB" id="1109828at2"/>
<dbReference type="SUPFAM" id="SSF48452">
    <property type="entry name" value="TPR-like"/>
    <property type="match status" value="1"/>
</dbReference>
<evidence type="ECO:0008006" key="3">
    <source>
        <dbReference type="Google" id="ProtNLM"/>
    </source>
</evidence>
<protein>
    <recommendedName>
        <fullName evidence="3">SusD/RagB family nutrient-binding outer membrane lipoprotein</fullName>
    </recommendedName>
</protein>